<keyword evidence="2" id="KW-1185">Reference proteome</keyword>
<dbReference type="Proteomes" id="UP001626550">
    <property type="component" value="Unassembled WGS sequence"/>
</dbReference>
<reference evidence="1 2" key="1">
    <citation type="submission" date="2024-11" db="EMBL/GenBank/DDBJ databases">
        <title>Adaptive evolution of stress response genes in parasites aligns with host niche diversity.</title>
        <authorList>
            <person name="Hahn C."/>
            <person name="Resl P."/>
        </authorList>
    </citation>
    <scope>NUCLEOTIDE SEQUENCE [LARGE SCALE GENOMIC DNA]</scope>
    <source>
        <strain evidence="1">EGGRZ-B1_66</strain>
        <tissue evidence="1">Body</tissue>
    </source>
</reference>
<proteinExistence type="predicted"/>
<evidence type="ECO:0000313" key="2">
    <source>
        <dbReference type="Proteomes" id="UP001626550"/>
    </source>
</evidence>
<dbReference type="EMBL" id="JBJKFK010000428">
    <property type="protein sequence ID" value="KAL3317111.1"/>
    <property type="molecule type" value="Genomic_DNA"/>
</dbReference>
<accession>A0ABD2QEF2</accession>
<organism evidence="1 2">
    <name type="scientific">Cichlidogyrus casuarinus</name>
    <dbReference type="NCBI Taxonomy" id="1844966"/>
    <lineage>
        <taxon>Eukaryota</taxon>
        <taxon>Metazoa</taxon>
        <taxon>Spiralia</taxon>
        <taxon>Lophotrochozoa</taxon>
        <taxon>Platyhelminthes</taxon>
        <taxon>Monogenea</taxon>
        <taxon>Monopisthocotylea</taxon>
        <taxon>Dactylogyridea</taxon>
        <taxon>Ancyrocephalidae</taxon>
        <taxon>Cichlidogyrus</taxon>
    </lineage>
</organism>
<evidence type="ECO:0000313" key="1">
    <source>
        <dbReference type="EMBL" id="KAL3317111.1"/>
    </source>
</evidence>
<comment type="caution">
    <text evidence="1">The sequence shown here is derived from an EMBL/GenBank/DDBJ whole genome shotgun (WGS) entry which is preliminary data.</text>
</comment>
<gene>
    <name evidence="1" type="ORF">Ciccas_004236</name>
</gene>
<dbReference type="AlphaFoldDB" id="A0ABD2QEF2"/>
<name>A0ABD2QEF2_9PLAT</name>
<protein>
    <submittedName>
        <fullName evidence="1">Uncharacterized protein</fullName>
    </submittedName>
</protein>
<sequence length="96" mass="10063">MIASRDGITRGQGHVIKSSPLNLDAITYTLKCINWQSPASSLNEGGRQKAASNNAFPSGTGLAVFDMHARACIGSDRSQPKCDFGSHCVEAAAAIN</sequence>